<evidence type="ECO:0000256" key="3">
    <source>
        <dbReference type="ARBA" id="ARBA00022448"/>
    </source>
</evidence>
<dbReference type="Proteomes" id="UP000565089">
    <property type="component" value="Unassembled WGS sequence"/>
</dbReference>
<evidence type="ECO:0000313" key="14">
    <source>
        <dbReference type="EMBL" id="MBB4716281.1"/>
    </source>
</evidence>
<comment type="function">
    <text evidence="9">May be a proton symporter involved in the uptake of osmolytes such as proline and glycine betaine.</text>
</comment>
<feature type="transmembrane region" description="Helical" evidence="12">
    <location>
        <begin position="25"/>
        <end position="49"/>
    </location>
</feature>
<evidence type="ECO:0000256" key="2">
    <source>
        <dbReference type="ARBA" id="ARBA00008240"/>
    </source>
</evidence>
<protein>
    <recommendedName>
        <fullName evidence="10">Putative proline/betaine transporter</fullName>
    </recommendedName>
</protein>
<keyword evidence="7 12" id="KW-1133">Transmembrane helix</keyword>
<dbReference type="Gene3D" id="1.20.1250.20">
    <property type="entry name" value="MFS general substrate transporter like domains"/>
    <property type="match status" value="2"/>
</dbReference>
<feature type="domain" description="Major facilitator superfamily (MFS) profile" evidence="13">
    <location>
        <begin position="22"/>
        <end position="437"/>
    </location>
</feature>
<dbReference type="AlphaFoldDB" id="A0A7W7GJJ4"/>
<dbReference type="EMBL" id="JACHMS010000001">
    <property type="protein sequence ID" value="MBB4716281.1"/>
    <property type="molecule type" value="Genomic_DNA"/>
</dbReference>
<feature type="transmembrane region" description="Helical" evidence="12">
    <location>
        <begin position="254"/>
        <end position="276"/>
    </location>
</feature>
<evidence type="ECO:0000313" key="15">
    <source>
        <dbReference type="Proteomes" id="UP000565089"/>
    </source>
</evidence>
<comment type="similarity">
    <text evidence="2">Belongs to the major facilitator superfamily. Metabolite:H+ Symporter (MHS) family (TC 2.A.1.6) family.</text>
</comment>
<feature type="transmembrane region" description="Helical" evidence="12">
    <location>
        <begin position="288"/>
        <end position="311"/>
    </location>
</feature>
<dbReference type="Pfam" id="PF07690">
    <property type="entry name" value="MFS_1"/>
    <property type="match status" value="1"/>
</dbReference>
<feature type="transmembrane region" description="Helical" evidence="12">
    <location>
        <begin position="318"/>
        <end position="339"/>
    </location>
</feature>
<dbReference type="GO" id="GO:0015293">
    <property type="term" value="F:symporter activity"/>
    <property type="evidence" value="ECO:0007669"/>
    <property type="project" value="UniProtKB-KW"/>
</dbReference>
<dbReference type="PROSITE" id="PS50850">
    <property type="entry name" value="MFS"/>
    <property type="match status" value="1"/>
</dbReference>
<dbReference type="PANTHER" id="PTHR43045">
    <property type="entry name" value="SHIKIMATE TRANSPORTER"/>
    <property type="match status" value="1"/>
</dbReference>
<evidence type="ECO:0000256" key="4">
    <source>
        <dbReference type="ARBA" id="ARBA00022475"/>
    </source>
</evidence>
<dbReference type="InterPro" id="IPR011701">
    <property type="entry name" value="MFS"/>
</dbReference>
<reference evidence="14 15" key="1">
    <citation type="submission" date="2020-08" db="EMBL/GenBank/DDBJ databases">
        <title>Sequencing the genomes of 1000 actinobacteria strains.</title>
        <authorList>
            <person name="Klenk H.-P."/>
        </authorList>
    </citation>
    <scope>NUCLEOTIDE SEQUENCE [LARGE SCALE GENOMIC DNA]</scope>
    <source>
        <strain evidence="14 15">DSM 40483</strain>
    </source>
</reference>
<dbReference type="SUPFAM" id="SSF103473">
    <property type="entry name" value="MFS general substrate transporter"/>
    <property type="match status" value="1"/>
</dbReference>
<feature type="transmembrane region" description="Helical" evidence="12">
    <location>
        <begin position="160"/>
        <end position="183"/>
    </location>
</feature>
<keyword evidence="4" id="KW-1003">Cell membrane</keyword>
<evidence type="ECO:0000259" key="13">
    <source>
        <dbReference type="PROSITE" id="PS50850"/>
    </source>
</evidence>
<keyword evidence="5 12" id="KW-0812">Transmembrane</keyword>
<evidence type="ECO:0000256" key="8">
    <source>
        <dbReference type="ARBA" id="ARBA00023136"/>
    </source>
</evidence>
<gene>
    <name evidence="14" type="ORF">BJ965_006163</name>
</gene>
<dbReference type="GO" id="GO:0005886">
    <property type="term" value="C:plasma membrane"/>
    <property type="evidence" value="ECO:0007669"/>
    <property type="project" value="UniProtKB-SubCell"/>
</dbReference>
<sequence length="501" mass="52135">MDTAPSARPATTTPAAGSRRRVATAAALASAVEWYDYFVFGIAAALVLGDLYFPAGSATAGVLASFATFAVGFLARPIGGIVAGHLGDKRGRKPMLVLALTLMGVATTGIGLLPTYDTIGVAAPILLVLLRVAQGVAVGAQWGGAMLLATEYAPEGKRGVYGSVVQLGVPIGVVTANTVFLLAGALTTDSAFAAWGWRVPFLVGLLVLALAWYIHKHVEETPAFREAERALAEKEKSEQNSPLRTILRGHLGTVLLAGGSFAVNTATFYILITGVLDYTTRELDMKKSAVLTVSLCVSLTQLVLIPASAALSDRVGRIRIYALGAVGIALWAVPLFLLIDTGSLLWLAVGTFVASCFLSIMYGPQAALFAELFTPEMRYTGASLGYQIAAVAGGGLAPFMMVLLLEATGTSMAVSGYIVVLSVIALVSIKILADRARAAEASAEPRTNAGPETSAETETKPEPETRAETETKPGPETSAETGTKPEPETRAETATNTESAG</sequence>
<comment type="caution">
    <text evidence="14">The sequence shown here is derived from an EMBL/GenBank/DDBJ whole genome shotgun (WGS) entry which is preliminary data.</text>
</comment>
<dbReference type="PANTHER" id="PTHR43045:SF1">
    <property type="entry name" value="SHIKIMATE TRANSPORTER"/>
    <property type="match status" value="1"/>
</dbReference>
<dbReference type="RefSeq" id="WP_246546087.1">
    <property type="nucleotide sequence ID" value="NZ_JACHMS010000001.1"/>
</dbReference>
<name>A0A7W7GJJ4_9ACTN</name>
<feature type="transmembrane region" description="Helical" evidence="12">
    <location>
        <begin position="384"/>
        <end position="405"/>
    </location>
</feature>
<feature type="compositionally biased region" description="Polar residues" evidence="11">
    <location>
        <begin position="492"/>
        <end position="501"/>
    </location>
</feature>
<dbReference type="CDD" id="cd17369">
    <property type="entry name" value="MFS_ShiA_like"/>
    <property type="match status" value="1"/>
</dbReference>
<feature type="transmembrane region" description="Helical" evidence="12">
    <location>
        <begin position="96"/>
        <end position="116"/>
    </location>
</feature>
<dbReference type="InterPro" id="IPR020846">
    <property type="entry name" value="MFS_dom"/>
</dbReference>
<keyword evidence="8 12" id="KW-0472">Membrane</keyword>
<dbReference type="InterPro" id="IPR036259">
    <property type="entry name" value="MFS_trans_sf"/>
</dbReference>
<dbReference type="FunFam" id="1.20.1250.20:FF:000001">
    <property type="entry name" value="Dicarboxylate MFS transporter"/>
    <property type="match status" value="1"/>
</dbReference>
<organism evidence="14 15">
    <name type="scientific">Streptomyces luteogriseus</name>
    <dbReference type="NCBI Taxonomy" id="68233"/>
    <lineage>
        <taxon>Bacteria</taxon>
        <taxon>Bacillati</taxon>
        <taxon>Actinomycetota</taxon>
        <taxon>Actinomycetes</taxon>
        <taxon>Kitasatosporales</taxon>
        <taxon>Streptomycetaceae</taxon>
        <taxon>Streptomyces</taxon>
    </lineage>
</organism>
<feature type="transmembrane region" description="Helical" evidence="12">
    <location>
        <begin position="345"/>
        <end position="363"/>
    </location>
</feature>
<feature type="compositionally biased region" description="Basic and acidic residues" evidence="11">
    <location>
        <begin position="457"/>
        <end position="473"/>
    </location>
</feature>
<feature type="transmembrane region" description="Helical" evidence="12">
    <location>
        <begin position="195"/>
        <end position="215"/>
    </location>
</feature>
<feature type="transmembrane region" description="Helical" evidence="12">
    <location>
        <begin position="122"/>
        <end position="148"/>
    </location>
</feature>
<evidence type="ECO:0000256" key="11">
    <source>
        <dbReference type="SAM" id="MobiDB-lite"/>
    </source>
</evidence>
<evidence type="ECO:0000256" key="7">
    <source>
        <dbReference type="ARBA" id="ARBA00022989"/>
    </source>
</evidence>
<keyword evidence="3" id="KW-0813">Transport</keyword>
<evidence type="ECO:0000256" key="12">
    <source>
        <dbReference type="SAM" id="Phobius"/>
    </source>
</evidence>
<dbReference type="GeneID" id="95798118"/>
<keyword evidence="6" id="KW-0769">Symport</keyword>
<evidence type="ECO:0000256" key="9">
    <source>
        <dbReference type="ARBA" id="ARBA00037295"/>
    </source>
</evidence>
<comment type="subcellular location">
    <subcellularLocation>
        <location evidence="1">Cell membrane</location>
        <topology evidence="1">Multi-pass membrane protein</topology>
    </subcellularLocation>
</comment>
<feature type="transmembrane region" description="Helical" evidence="12">
    <location>
        <begin position="411"/>
        <end position="433"/>
    </location>
</feature>
<evidence type="ECO:0000256" key="1">
    <source>
        <dbReference type="ARBA" id="ARBA00004651"/>
    </source>
</evidence>
<feature type="region of interest" description="Disordered" evidence="11">
    <location>
        <begin position="440"/>
        <end position="501"/>
    </location>
</feature>
<accession>A0A7W7GJJ4</accession>
<evidence type="ECO:0000256" key="10">
    <source>
        <dbReference type="ARBA" id="ARBA00039918"/>
    </source>
</evidence>
<evidence type="ECO:0000256" key="6">
    <source>
        <dbReference type="ARBA" id="ARBA00022847"/>
    </source>
</evidence>
<feature type="transmembrane region" description="Helical" evidence="12">
    <location>
        <begin position="55"/>
        <end position="75"/>
    </location>
</feature>
<keyword evidence="15" id="KW-1185">Reference proteome</keyword>
<proteinExistence type="inferred from homology"/>
<evidence type="ECO:0000256" key="5">
    <source>
        <dbReference type="ARBA" id="ARBA00022692"/>
    </source>
</evidence>